<gene>
    <name evidence="14" type="ORF">BVC80_1689g8</name>
</gene>
<evidence type="ECO:0000256" key="11">
    <source>
        <dbReference type="ARBA" id="ARBA00023180"/>
    </source>
</evidence>
<evidence type="ECO:0000256" key="7">
    <source>
        <dbReference type="ARBA" id="ARBA00022989"/>
    </source>
</evidence>
<dbReference type="InterPro" id="IPR003245">
    <property type="entry name" value="Phytocyanin_dom"/>
</dbReference>
<reference evidence="14 15" key="1">
    <citation type="journal article" date="2017" name="Mol. Plant">
        <title>The Genome of Medicinal Plant Macleaya cordata Provides New Insights into Benzylisoquinoline Alkaloids Metabolism.</title>
        <authorList>
            <person name="Liu X."/>
            <person name="Liu Y."/>
            <person name="Huang P."/>
            <person name="Ma Y."/>
            <person name="Qing Z."/>
            <person name="Tang Q."/>
            <person name="Cao H."/>
            <person name="Cheng P."/>
            <person name="Zheng Y."/>
            <person name="Yuan Z."/>
            <person name="Zhou Y."/>
            <person name="Liu J."/>
            <person name="Tang Z."/>
            <person name="Zhuo Y."/>
            <person name="Zhang Y."/>
            <person name="Yu L."/>
            <person name="Huang J."/>
            <person name="Yang P."/>
            <person name="Peng Q."/>
            <person name="Zhang J."/>
            <person name="Jiang W."/>
            <person name="Zhang Z."/>
            <person name="Lin K."/>
            <person name="Ro D.K."/>
            <person name="Chen X."/>
            <person name="Xiong X."/>
            <person name="Shang Y."/>
            <person name="Huang S."/>
            <person name="Zeng J."/>
        </authorList>
    </citation>
    <scope>NUCLEOTIDE SEQUENCE [LARGE SCALE GENOMIC DNA]</scope>
    <source>
        <strain evidence="15">cv. BLH2017</strain>
        <tissue evidence="14">Root</tissue>
    </source>
</reference>
<name>A0A200RAT8_MACCD</name>
<evidence type="ECO:0000256" key="3">
    <source>
        <dbReference type="ARBA" id="ARBA00022692"/>
    </source>
</evidence>
<evidence type="ECO:0000256" key="12">
    <source>
        <dbReference type="SAM" id="SignalP"/>
    </source>
</evidence>
<feature type="signal peptide" evidence="12">
    <location>
        <begin position="1"/>
        <end position="31"/>
    </location>
</feature>
<evidence type="ECO:0000256" key="10">
    <source>
        <dbReference type="ARBA" id="ARBA00023157"/>
    </source>
</evidence>
<evidence type="ECO:0000313" key="15">
    <source>
        <dbReference type="Proteomes" id="UP000195402"/>
    </source>
</evidence>
<feature type="chain" id="PRO_5012826400" evidence="12">
    <location>
        <begin position="32"/>
        <end position="199"/>
    </location>
</feature>
<evidence type="ECO:0000259" key="13">
    <source>
        <dbReference type="PROSITE" id="PS51485"/>
    </source>
</evidence>
<keyword evidence="7" id="KW-1133">Transmembrane helix</keyword>
<dbReference type="PANTHER" id="PTHR33021">
    <property type="entry name" value="BLUE COPPER PROTEIN"/>
    <property type="match status" value="1"/>
</dbReference>
<dbReference type="Proteomes" id="UP000195402">
    <property type="component" value="Unassembled WGS sequence"/>
</dbReference>
<dbReference type="EMBL" id="MVGT01000169">
    <property type="protein sequence ID" value="OVA19821.1"/>
    <property type="molecule type" value="Genomic_DNA"/>
</dbReference>
<evidence type="ECO:0000256" key="9">
    <source>
        <dbReference type="ARBA" id="ARBA00023136"/>
    </source>
</evidence>
<protein>
    <submittedName>
        <fullName evidence="14">Plastocyanin-like</fullName>
    </submittedName>
</protein>
<dbReference type="InParanoid" id="A0A200RAT8"/>
<keyword evidence="2" id="KW-0813">Transport</keyword>
<keyword evidence="6" id="KW-0249">Electron transport</keyword>
<evidence type="ECO:0000313" key="14">
    <source>
        <dbReference type="EMBL" id="OVA19821.1"/>
    </source>
</evidence>
<dbReference type="SUPFAM" id="SSF49503">
    <property type="entry name" value="Cupredoxins"/>
    <property type="match status" value="1"/>
</dbReference>
<evidence type="ECO:0000256" key="5">
    <source>
        <dbReference type="ARBA" id="ARBA00022729"/>
    </source>
</evidence>
<proteinExistence type="predicted"/>
<dbReference type="STRING" id="56857.A0A200RAT8"/>
<dbReference type="GO" id="GO:0005886">
    <property type="term" value="C:plasma membrane"/>
    <property type="evidence" value="ECO:0007669"/>
    <property type="project" value="TreeGrafter"/>
</dbReference>
<evidence type="ECO:0000256" key="6">
    <source>
        <dbReference type="ARBA" id="ARBA00022982"/>
    </source>
</evidence>
<keyword evidence="15" id="KW-1185">Reference proteome</keyword>
<keyword evidence="3" id="KW-0812">Transmembrane</keyword>
<comment type="subcellular location">
    <subcellularLocation>
        <location evidence="1">Membrane</location>
        <topology evidence="1">Single-pass type I membrane protein</topology>
    </subcellularLocation>
</comment>
<dbReference type="InterPro" id="IPR008972">
    <property type="entry name" value="Cupredoxin"/>
</dbReference>
<dbReference type="FunFam" id="2.60.40.420:FF:000067">
    <property type="entry name" value="Cupredoxin superfamily protein"/>
    <property type="match status" value="1"/>
</dbReference>
<comment type="caution">
    <text evidence="14">The sequence shown here is derived from an EMBL/GenBank/DDBJ whole genome shotgun (WGS) entry which is preliminary data.</text>
</comment>
<accession>A0A200RAT8</accession>
<dbReference type="OrthoDB" id="1921208at2759"/>
<evidence type="ECO:0000256" key="4">
    <source>
        <dbReference type="ARBA" id="ARBA00022723"/>
    </source>
</evidence>
<dbReference type="Pfam" id="PF02298">
    <property type="entry name" value="Cu_bind_like"/>
    <property type="match status" value="1"/>
</dbReference>
<organism evidence="14 15">
    <name type="scientific">Macleaya cordata</name>
    <name type="common">Five-seeded plume-poppy</name>
    <name type="synonym">Bocconia cordata</name>
    <dbReference type="NCBI Taxonomy" id="56857"/>
    <lineage>
        <taxon>Eukaryota</taxon>
        <taxon>Viridiplantae</taxon>
        <taxon>Streptophyta</taxon>
        <taxon>Embryophyta</taxon>
        <taxon>Tracheophyta</taxon>
        <taxon>Spermatophyta</taxon>
        <taxon>Magnoliopsida</taxon>
        <taxon>Ranunculales</taxon>
        <taxon>Papaveraceae</taxon>
        <taxon>Papaveroideae</taxon>
        <taxon>Macleaya</taxon>
    </lineage>
</organism>
<dbReference type="Gene3D" id="2.60.40.420">
    <property type="entry name" value="Cupredoxins - blue copper proteins"/>
    <property type="match status" value="1"/>
</dbReference>
<dbReference type="GO" id="GO:0009610">
    <property type="term" value="P:response to symbiotic fungus"/>
    <property type="evidence" value="ECO:0007669"/>
    <property type="project" value="UniProtKB-ARBA"/>
</dbReference>
<keyword evidence="10" id="KW-1015">Disulfide bond</keyword>
<dbReference type="AlphaFoldDB" id="A0A200RAT8"/>
<keyword evidence="5 12" id="KW-0732">Signal</keyword>
<feature type="domain" description="Phytocyanin" evidence="13">
    <location>
        <begin position="32"/>
        <end position="134"/>
    </location>
</feature>
<dbReference type="PROSITE" id="PS51485">
    <property type="entry name" value="PHYTOCYANIN"/>
    <property type="match status" value="1"/>
</dbReference>
<sequence>MAEGIQHPDRILKCYYCFLTIILVLTGSIESKVYTVGDEDGWNTGTDYQRWSQKYNFSVGDVLDFDYVKGQHNTIEVTEDTFRSCDTGRSGAVIQRYDSGHDKVVLAQARKYWFVCDVSGHCLGGMKFGIDVIMITNNNTNISPNPGSTSESLIPPPPQTNGVLHLQRRLAVPGGNYKAWTNYAIVAFGISLIIPINYW</sequence>
<evidence type="ECO:0000256" key="8">
    <source>
        <dbReference type="ARBA" id="ARBA00023008"/>
    </source>
</evidence>
<keyword evidence="9" id="KW-0472">Membrane</keyword>
<keyword evidence="8" id="KW-0186">Copper</keyword>
<dbReference type="InterPro" id="IPR039391">
    <property type="entry name" value="Phytocyanin-like"/>
</dbReference>
<keyword evidence="4" id="KW-0479">Metal-binding</keyword>
<evidence type="ECO:0000256" key="2">
    <source>
        <dbReference type="ARBA" id="ARBA00022448"/>
    </source>
</evidence>
<keyword evidence="11" id="KW-0325">Glycoprotein</keyword>
<dbReference type="GO" id="GO:0046872">
    <property type="term" value="F:metal ion binding"/>
    <property type="evidence" value="ECO:0007669"/>
    <property type="project" value="UniProtKB-KW"/>
</dbReference>
<dbReference type="PANTHER" id="PTHR33021:SF179">
    <property type="entry name" value="OS09G0541100 PROTEIN"/>
    <property type="match status" value="1"/>
</dbReference>
<dbReference type="GO" id="GO:0009055">
    <property type="term" value="F:electron transfer activity"/>
    <property type="evidence" value="ECO:0007669"/>
    <property type="project" value="InterPro"/>
</dbReference>
<evidence type="ECO:0000256" key="1">
    <source>
        <dbReference type="ARBA" id="ARBA00004479"/>
    </source>
</evidence>
<dbReference type="CDD" id="cd04216">
    <property type="entry name" value="Phytocyanin"/>
    <property type="match status" value="1"/>
</dbReference>